<dbReference type="Gene3D" id="3.10.310.30">
    <property type="match status" value="1"/>
</dbReference>
<dbReference type="GO" id="GO:0003676">
    <property type="term" value="F:nucleic acid binding"/>
    <property type="evidence" value="ECO:0007669"/>
    <property type="project" value="InterPro"/>
</dbReference>
<dbReference type="Pfam" id="PF17768">
    <property type="entry name" value="RecJ_OB"/>
    <property type="match status" value="1"/>
</dbReference>
<evidence type="ECO:0000256" key="1">
    <source>
        <dbReference type="ARBA" id="ARBA00005915"/>
    </source>
</evidence>
<keyword evidence="3" id="KW-0540">Nuclease</keyword>
<dbReference type="SUPFAM" id="SSF64182">
    <property type="entry name" value="DHH phosphoesterases"/>
    <property type="match status" value="1"/>
</dbReference>
<dbReference type="InterPro" id="IPR041122">
    <property type="entry name" value="RecJ_OB"/>
</dbReference>
<evidence type="ECO:0000256" key="3">
    <source>
        <dbReference type="ARBA" id="ARBA00022722"/>
    </source>
</evidence>
<reference evidence="10" key="1">
    <citation type="submission" date="2022-11" db="EMBL/GenBank/DDBJ databases">
        <title>Draft genome sequence of Hoeflea poritis E7-10 and Hoeflea prorocentri PM5-8, separated from scleractinian coral Porites lutea and marine dinoflagellate.</title>
        <authorList>
            <person name="Zhang G."/>
            <person name="Wei Q."/>
            <person name="Cai L."/>
        </authorList>
    </citation>
    <scope>NUCLEOTIDE SEQUENCE</scope>
    <source>
        <strain evidence="10">PM5-8</strain>
    </source>
</reference>
<dbReference type="PANTHER" id="PTHR30255:SF2">
    <property type="entry name" value="SINGLE-STRANDED-DNA-SPECIFIC EXONUCLEASE RECJ"/>
    <property type="match status" value="1"/>
</dbReference>
<protein>
    <recommendedName>
        <fullName evidence="2">Single-stranded-DNA-specific exonuclease RecJ</fullName>
    </recommendedName>
</protein>
<feature type="domain" description="RecJ OB" evidence="9">
    <location>
        <begin position="487"/>
        <end position="596"/>
    </location>
</feature>
<feature type="domain" description="DDH" evidence="7">
    <location>
        <begin position="101"/>
        <end position="256"/>
    </location>
</feature>
<comment type="caution">
    <text evidence="10">The sequence shown here is derived from an EMBL/GenBank/DDBJ whole genome shotgun (WGS) entry which is preliminary data.</text>
</comment>
<gene>
    <name evidence="10" type="primary">recJ</name>
    <name evidence="10" type="ORF">OQ273_07505</name>
</gene>
<dbReference type="InterPro" id="IPR004610">
    <property type="entry name" value="RecJ"/>
</dbReference>
<evidence type="ECO:0000256" key="2">
    <source>
        <dbReference type="ARBA" id="ARBA00019841"/>
    </source>
</evidence>
<evidence type="ECO:0000259" key="9">
    <source>
        <dbReference type="Pfam" id="PF17768"/>
    </source>
</evidence>
<dbReference type="InterPro" id="IPR001667">
    <property type="entry name" value="DDH_dom"/>
</dbReference>
<feature type="coiled-coil region" evidence="6">
    <location>
        <begin position="337"/>
        <end position="367"/>
    </location>
</feature>
<evidence type="ECO:0000256" key="4">
    <source>
        <dbReference type="ARBA" id="ARBA00022801"/>
    </source>
</evidence>
<dbReference type="Pfam" id="PF01368">
    <property type="entry name" value="DHH"/>
    <property type="match status" value="1"/>
</dbReference>
<evidence type="ECO:0000313" key="10">
    <source>
        <dbReference type="EMBL" id="MDA5398415.1"/>
    </source>
</evidence>
<dbReference type="RefSeq" id="WP_267989839.1">
    <property type="nucleotide sequence ID" value="NZ_JAPJZI010000001.1"/>
</dbReference>
<keyword evidence="5 10" id="KW-0269">Exonuclease</keyword>
<keyword evidence="6" id="KW-0175">Coiled coil</keyword>
<keyword evidence="4" id="KW-0378">Hydrolase</keyword>
<evidence type="ECO:0000256" key="6">
    <source>
        <dbReference type="SAM" id="Coils"/>
    </source>
</evidence>
<dbReference type="InterPro" id="IPR003156">
    <property type="entry name" value="DHHA1_dom"/>
</dbReference>
<feature type="domain" description="DHHA1" evidence="8">
    <location>
        <begin position="377"/>
        <end position="472"/>
    </location>
</feature>
<dbReference type="Pfam" id="PF02272">
    <property type="entry name" value="DHHA1"/>
    <property type="match status" value="1"/>
</dbReference>
<dbReference type="InterPro" id="IPR038763">
    <property type="entry name" value="DHH_sf"/>
</dbReference>
<evidence type="ECO:0000313" key="11">
    <source>
        <dbReference type="Proteomes" id="UP001151234"/>
    </source>
</evidence>
<evidence type="ECO:0000259" key="7">
    <source>
        <dbReference type="Pfam" id="PF01368"/>
    </source>
</evidence>
<dbReference type="GO" id="GO:0006281">
    <property type="term" value="P:DNA repair"/>
    <property type="evidence" value="ECO:0007669"/>
    <property type="project" value="InterPro"/>
</dbReference>
<evidence type="ECO:0000259" key="8">
    <source>
        <dbReference type="Pfam" id="PF02272"/>
    </source>
</evidence>
<organism evidence="10 11">
    <name type="scientific">Hoeflea prorocentri</name>
    <dbReference type="NCBI Taxonomy" id="1922333"/>
    <lineage>
        <taxon>Bacteria</taxon>
        <taxon>Pseudomonadati</taxon>
        <taxon>Pseudomonadota</taxon>
        <taxon>Alphaproteobacteria</taxon>
        <taxon>Hyphomicrobiales</taxon>
        <taxon>Rhizobiaceae</taxon>
        <taxon>Hoeflea</taxon>
    </lineage>
</organism>
<dbReference type="Proteomes" id="UP001151234">
    <property type="component" value="Unassembled WGS sequence"/>
</dbReference>
<dbReference type="InterPro" id="IPR051673">
    <property type="entry name" value="SSDNA_exonuclease_RecJ"/>
</dbReference>
<dbReference type="GO" id="GO:0006310">
    <property type="term" value="P:DNA recombination"/>
    <property type="evidence" value="ECO:0007669"/>
    <property type="project" value="InterPro"/>
</dbReference>
<dbReference type="NCBIfam" id="TIGR00644">
    <property type="entry name" value="recJ"/>
    <property type="match status" value="1"/>
</dbReference>
<comment type="similarity">
    <text evidence="1">Belongs to the RecJ family.</text>
</comment>
<dbReference type="AlphaFoldDB" id="A0A9X3UHM7"/>
<dbReference type="PANTHER" id="PTHR30255">
    <property type="entry name" value="SINGLE-STRANDED-DNA-SPECIFIC EXONUCLEASE RECJ"/>
    <property type="match status" value="1"/>
</dbReference>
<name>A0A9X3UHM7_9HYPH</name>
<evidence type="ECO:0000256" key="5">
    <source>
        <dbReference type="ARBA" id="ARBA00022839"/>
    </source>
</evidence>
<accession>A0A9X3UHM7</accession>
<proteinExistence type="inferred from homology"/>
<dbReference type="GO" id="GO:0008409">
    <property type="term" value="F:5'-3' exonuclease activity"/>
    <property type="evidence" value="ECO:0007669"/>
    <property type="project" value="InterPro"/>
</dbReference>
<keyword evidence="11" id="KW-1185">Reference proteome</keyword>
<dbReference type="EMBL" id="JAPJZI010000001">
    <property type="protein sequence ID" value="MDA5398415.1"/>
    <property type="molecule type" value="Genomic_DNA"/>
</dbReference>
<sequence length="600" mass="63538">MDAKADPKRQPAFLDVESSLMGQRWVQRLDPAGLNRALAISQFHGISDLVARVLAGRGVDPADAKAFLAPAIRDLMPDPSSLQDMEAAANRLADAISYGERVAVFGDYDVDGAASSSLLRRFLDHFAVDGETYIPDRIFEGYGPNPSAMDELIDRGAGLIVTVDCGSTSHEALERARERGVDVVVVDHHQVGADRPPCVALVNPNRDDDLSGQGHLCATGLVFLLLVATARVLRQRGDNRAATIDLLSLLDLVALATVCDVVPLKGLNRAFVVKGLLAARHMSNPGLAALMRVAGVDGPVTPYHLGYLIGPRINAGGRIGDAALGSRLLTLSDATEAQDIADTLHRLNQERQAMERAILEQAEAEALAEMGGGDGPAVIVTEAEGWHPGIVGIVAARLKEKFRRPAFAIAFDPSGKGTGSGRSIAGFDLGGMVREAVARGLATKGGGHAMAAGLSIDRDQLGALRSFFEETAASSVNALRDVHSVKIDGALAASGATLDLIDQLEQAGPFGAGHPQPVLTLPDHRLTDARVVGTDHVKLRFADATSGQIDAIAFRASENQMGKALLEGRGRRFHVAGMLSVNYWQGRRRVQLRVIDAANA</sequence>
<dbReference type="Gene3D" id="3.90.1640.30">
    <property type="match status" value="1"/>
</dbReference>